<evidence type="ECO:0000313" key="1">
    <source>
        <dbReference type="EMBL" id="RLV75922.1"/>
    </source>
</evidence>
<dbReference type="EMBL" id="QYCY01000002">
    <property type="protein sequence ID" value="RLV75922.1"/>
    <property type="molecule type" value="Genomic_DNA"/>
</dbReference>
<dbReference type="Proteomes" id="UP000281594">
    <property type="component" value="Unassembled WGS sequence"/>
</dbReference>
<gene>
    <name evidence="1" type="ORF">D3C57_141890</name>
</gene>
<sequence>MAPLSRRLVVTDPASGEQCEVGILKEAFWRPPTATEYGPVLALDDVIGTKVRGLADRGAVRDLMDVHAAPASEADTATVRAWARDWDWADDLTQRLHEGTTDD</sequence>
<reference evidence="1 2" key="1">
    <citation type="journal article" date="2018" name="J. Biol. Chem.">
        <title>Discovery of the actinoplanic acid pathway in Streptomyces rapamycinicus reveals a genetically conserved synergism with rapamycin.</title>
        <authorList>
            <person name="Mrak P."/>
            <person name="Krastel P."/>
            <person name="Pivk Lukancic P."/>
            <person name="Tao J."/>
            <person name="Pistorius D."/>
            <person name="Moore C.M."/>
        </authorList>
    </citation>
    <scope>NUCLEOTIDE SEQUENCE [LARGE SCALE GENOMIC DNA]</scope>
    <source>
        <strain evidence="1 2">NRRL 5491</strain>
    </source>
</reference>
<organism evidence="1 2">
    <name type="scientific">Streptomyces rapamycinicus (strain ATCC 29253 / DSM 41530 / NRRL 5491 / AYB-994)</name>
    <name type="common">Streptomyces hygroscopicus (strain ATCC 29253)</name>
    <dbReference type="NCBI Taxonomy" id="1343740"/>
    <lineage>
        <taxon>Bacteria</taxon>
        <taxon>Bacillati</taxon>
        <taxon>Actinomycetota</taxon>
        <taxon>Actinomycetes</taxon>
        <taxon>Kitasatosporales</taxon>
        <taxon>Streptomycetaceae</taxon>
        <taxon>Streptomyces</taxon>
        <taxon>Streptomyces violaceusniger group</taxon>
    </lineage>
</organism>
<evidence type="ECO:0000313" key="2">
    <source>
        <dbReference type="Proteomes" id="UP000281594"/>
    </source>
</evidence>
<comment type="caution">
    <text evidence="1">The sequence shown here is derived from an EMBL/GenBank/DDBJ whole genome shotgun (WGS) entry which is preliminary data.</text>
</comment>
<name>A0A3L8RA45_STRRN</name>
<proteinExistence type="predicted"/>
<accession>A0A3L8RA45</accession>
<dbReference type="AlphaFoldDB" id="A0A3L8RA45"/>
<protein>
    <submittedName>
        <fullName evidence="1">Uncharacterized protein</fullName>
    </submittedName>
</protein>